<accession>A0A1R3UYS5</accession>
<dbReference type="EMBL" id="FTPD01000001">
    <property type="protein sequence ID" value="SIT52798.1"/>
    <property type="molecule type" value="Genomic_DNA"/>
</dbReference>
<dbReference type="AlphaFoldDB" id="A0A1R3UYS5"/>
<organism evidence="1 2">
    <name type="scientific">Mesorhizobium prunaredense</name>
    <dbReference type="NCBI Taxonomy" id="1631249"/>
    <lineage>
        <taxon>Bacteria</taxon>
        <taxon>Pseudomonadati</taxon>
        <taxon>Pseudomonadota</taxon>
        <taxon>Alphaproteobacteria</taxon>
        <taxon>Hyphomicrobiales</taxon>
        <taxon>Phyllobacteriaceae</taxon>
        <taxon>Mesorhizobium</taxon>
    </lineage>
</organism>
<evidence type="ECO:0000313" key="1">
    <source>
        <dbReference type="EMBL" id="SIT52798.1"/>
    </source>
</evidence>
<name>A0A1R3UYS5_9HYPH</name>
<proteinExistence type="predicted"/>
<protein>
    <submittedName>
        <fullName evidence="1">Uncharacterized protein</fullName>
    </submittedName>
</protein>
<dbReference type="Proteomes" id="UP000188388">
    <property type="component" value="Unassembled WGS sequence"/>
</dbReference>
<keyword evidence="2" id="KW-1185">Reference proteome</keyword>
<sequence length="76" mass="8509">MSAHPSARPPLLAIRLSRIKVSAQNSPEAAPAAVEAARLRRIVNIPASYQTVARRVLVREGASRWRQVRIARHCRF</sequence>
<evidence type="ECO:0000313" key="2">
    <source>
        <dbReference type="Proteomes" id="UP000188388"/>
    </source>
</evidence>
<reference evidence="2" key="1">
    <citation type="submission" date="2017-01" db="EMBL/GenBank/DDBJ databases">
        <authorList>
            <person name="Brunel B."/>
        </authorList>
    </citation>
    <scope>NUCLEOTIDE SEQUENCE [LARGE SCALE GENOMIC DNA]</scope>
</reference>
<gene>
    <name evidence="1" type="ORF">BQ8794_10168</name>
</gene>